<evidence type="ECO:0000259" key="1">
    <source>
        <dbReference type="PROSITE" id="PS50112"/>
    </source>
</evidence>
<dbReference type="InterPro" id="IPR000700">
    <property type="entry name" value="PAS-assoc_C"/>
</dbReference>
<dbReference type="Gene3D" id="3.20.20.450">
    <property type="entry name" value="EAL domain"/>
    <property type="match status" value="1"/>
</dbReference>
<dbReference type="Pfam" id="PF08448">
    <property type="entry name" value="PAS_4"/>
    <property type="match status" value="1"/>
</dbReference>
<comment type="caution">
    <text evidence="4">The sequence shown here is derived from an EMBL/GenBank/DDBJ whole genome shotgun (WGS) entry which is preliminary data.</text>
</comment>
<evidence type="ECO:0000313" key="5">
    <source>
        <dbReference type="Proteomes" id="UP001515100"/>
    </source>
</evidence>
<dbReference type="NCBIfam" id="TIGR00229">
    <property type="entry name" value="sensory_box"/>
    <property type="match status" value="3"/>
</dbReference>
<dbReference type="Pfam" id="PF00989">
    <property type="entry name" value="PAS"/>
    <property type="match status" value="2"/>
</dbReference>
<dbReference type="PANTHER" id="PTHR44757">
    <property type="entry name" value="DIGUANYLATE CYCLASE DGCP"/>
    <property type="match status" value="1"/>
</dbReference>
<dbReference type="Gene3D" id="3.30.450.20">
    <property type="entry name" value="PAS domain"/>
    <property type="match status" value="4"/>
</dbReference>
<dbReference type="CDD" id="cd00130">
    <property type="entry name" value="PAS"/>
    <property type="match status" value="3"/>
</dbReference>
<dbReference type="PROSITE" id="PS50883">
    <property type="entry name" value="EAL"/>
    <property type="match status" value="1"/>
</dbReference>
<gene>
    <name evidence="4" type="ORF">ESP62_015510</name>
</gene>
<dbReference type="AlphaFoldDB" id="A0A641AM43"/>
<feature type="domain" description="PAS" evidence="1">
    <location>
        <begin position="384"/>
        <end position="429"/>
    </location>
</feature>
<dbReference type="PROSITE" id="PS50112">
    <property type="entry name" value="PAS"/>
    <property type="match status" value="2"/>
</dbReference>
<dbReference type="PROSITE" id="PS50113">
    <property type="entry name" value="PAC"/>
    <property type="match status" value="1"/>
</dbReference>
<dbReference type="InterPro" id="IPR013656">
    <property type="entry name" value="PAS_4"/>
</dbReference>
<dbReference type="SMART" id="SM00086">
    <property type="entry name" value="PAC"/>
    <property type="match status" value="2"/>
</dbReference>
<evidence type="ECO:0000259" key="2">
    <source>
        <dbReference type="PROSITE" id="PS50113"/>
    </source>
</evidence>
<name>A0A641AM43_9ACTN</name>
<dbReference type="InterPro" id="IPR001610">
    <property type="entry name" value="PAC"/>
</dbReference>
<dbReference type="InterPro" id="IPR035965">
    <property type="entry name" value="PAS-like_dom_sf"/>
</dbReference>
<feature type="domain" description="PAC" evidence="2">
    <location>
        <begin position="331"/>
        <end position="383"/>
    </location>
</feature>
<dbReference type="SUPFAM" id="SSF55785">
    <property type="entry name" value="PYP-like sensor domain (PAS domain)"/>
    <property type="match status" value="4"/>
</dbReference>
<dbReference type="SMART" id="SM00052">
    <property type="entry name" value="EAL"/>
    <property type="match status" value="1"/>
</dbReference>
<dbReference type="InterPro" id="IPR000014">
    <property type="entry name" value="PAS"/>
</dbReference>
<reference evidence="4" key="1">
    <citation type="submission" date="2019-09" db="EMBL/GenBank/DDBJ databases">
        <authorList>
            <person name="Li J."/>
        </authorList>
    </citation>
    <scope>NUCLEOTIDE SEQUENCE [LARGE SCALE GENOMIC DNA]</scope>
    <source>
        <strain evidence="4">NRBC 14897</strain>
    </source>
</reference>
<dbReference type="CDD" id="cd01948">
    <property type="entry name" value="EAL"/>
    <property type="match status" value="1"/>
</dbReference>
<dbReference type="InterPro" id="IPR013767">
    <property type="entry name" value="PAS_fold"/>
</dbReference>
<sequence length="765" mass="83135">MTRGAGHALGESLPDGYGAWPATGYPARMVWESSADLLIVTDRDGVLRAANPAWRRVMGWTDVPSPPVRLADLVHDDDRSAVQALFGRDGDRFEDHGTRLRTVAGDYREIDWSGSGDEQLWYASGRDVTDLRRSEQNVREASAFWQATIDSMPGTVTVLDEQGVVLAVNAAWRDLADHHGRARVSDIGRSYIDACDSAGDEPGARRAVEAIRDLLAGRSDPVTFDYALDDRWFTFTASAFAGDGPARVVVSHADITARRRREDEDRAQSAALADLGIAVVTADRDHHVTHWSAGAVELLGWSRAEALDRPVADLIHPQHLALALGGDPAIVEGRYELARKDGSTFAGHLRWTEVLDGHGVPAGSVGVAMDVSAQDRAESEAVTARNHLQAVTDSMTEGLFALDGDGRVTLMNQAAEDMLGWSLDEVRGQRLHDITRHHRSDGRFDGVDDCTIGGAGTGVIRIADDVFRRRDGMGLPVSYTTTPLETSGATHGSVVVFMDASHVLLEQERLQKERASAAWIDRVQETLDESRLLLYAQPIVELSTMDVVQQELLLRIAEKDGTISAPARYLETAEKHGLIGDIDRWVVRQAIDLAAQGQAVEVNVSAASIGDEALLRDIERWLAGSGADPSLVVFEITETTVIADQQAGRYFVDLVHRLGCKVALDDFGTGYSGFAYLKQLPVDYLKIDMEFVRDMSTSQASWHVVEAVVNLARGFGLATIAEGVEDTETLELLAGLGVDHAQGFHLGRPSPLPSLSDPTDAKARP</sequence>
<dbReference type="InterPro" id="IPR052155">
    <property type="entry name" value="Biofilm_reg_signaling"/>
</dbReference>
<dbReference type="EMBL" id="SDPP02000004">
    <property type="protein sequence ID" value="KAA1374791.1"/>
    <property type="molecule type" value="Genomic_DNA"/>
</dbReference>
<dbReference type="InterPro" id="IPR035919">
    <property type="entry name" value="EAL_sf"/>
</dbReference>
<accession>A0A641AM43</accession>
<proteinExistence type="predicted"/>
<keyword evidence="5" id="KW-1185">Reference proteome</keyword>
<dbReference type="PANTHER" id="PTHR44757:SF2">
    <property type="entry name" value="BIOFILM ARCHITECTURE MAINTENANCE PROTEIN MBAA"/>
    <property type="match status" value="1"/>
</dbReference>
<dbReference type="InterPro" id="IPR001633">
    <property type="entry name" value="EAL_dom"/>
</dbReference>
<dbReference type="OrthoDB" id="23692at2"/>
<dbReference type="SUPFAM" id="SSF141868">
    <property type="entry name" value="EAL domain-like"/>
    <property type="match status" value="1"/>
</dbReference>
<dbReference type="SMART" id="SM00091">
    <property type="entry name" value="PAS"/>
    <property type="match status" value="4"/>
</dbReference>
<feature type="domain" description="PAS" evidence="1">
    <location>
        <begin position="264"/>
        <end position="318"/>
    </location>
</feature>
<dbReference type="RefSeq" id="WP_129185545.1">
    <property type="nucleotide sequence ID" value="NZ_JAGIOG010000001.1"/>
</dbReference>
<protein>
    <submittedName>
        <fullName evidence="4">EAL domain-containing protein</fullName>
    </submittedName>
</protein>
<evidence type="ECO:0000313" key="4">
    <source>
        <dbReference type="EMBL" id="KAA1374791.1"/>
    </source>
</evidence>
<feature type="domain" description="EAL" evidence="3">
    <location>
        <begin position="516"/>
        <end position="763"/>
    </location>
</feature>
<dbReference type="Proteomes" id="UP001515100">
    <property type="component" value="Unassembled WGS sequence"/>
</dbReference>
<dbReference type="Pfam" id="PF13188">
    <property type="entry name" value="PAS_8"/>
    <property type="match status" value="1"/>
</dbReference>
<dbReference type="GO" id="GO:0006355">
    <property type="term" value="P:regulation of DNA-templated transcription"/>
    <property type="evidence" value="ECO:0007669"/>
    <property type="project" value="InterPro"/>
</dbReference>
<organism evidence="4 5">
    <name type="scientific">Aeromicrobium fastidiosum</name>
    <dbReference type="NCBI Taxonomy" id="52699"/>
    <lineage>
        <taxon>Bacteria</taxon>
        <taxon>Bacillati</taxon>
        <taxon>Actinomycetota</taxon>
        <taxon>Actinomycetes</taxon>
        <taxon>Propionibacteriales</taxon>
        <taxon>Nocardioidaceae</taxon>
        <taxon>Aeromicrobium</taxon>
    </lineage>
</organism>
<dbReference type="Pfam" id="PF00563">
    <property type="entry name" value="EAL"/>
    <property type="match status" value="1"/>
</dbReference>
<evidence type="ECO:0000259" key="3">
    <source>
        <dbReference type="PROSITE" id="PS50883"/>
    </source>
</evidence>